<gene>
    <name evidence="1" type="ORF">B296_00025609</name>
</gene>
<dbReference type="EMBL" id="AMZH03015424">
    <property type="protein sequence ID" value="RRT46073.1"/>
    <property type="molecule type" value="Genomic_DNA"/>
</dbReference>
<reference evidence="1 2" key="1">
    <citation type="journal article" date="2014" name="Agronomy (Basel)">
        <title>A Draft Genome Sequence for Ensete ventricosum, the Drought-Tolerant Tree Against Hunger.</title>
        <authorList>
            <person name="Harrison J."/>
            <person name="Moore K.A."/>
            <person name="Paszkiewicz K."/>
            <person name="Jones T."/>
            <person name="Grant M."/>
            <person name="Ambacheew D."/>
            <person name="Muzemil S."/>
            <person name="Studholme D.J."/>
        </authorList>
    </citation>
    <scope>NUCLEOTIDE SEQUENCE [LARGE SCALE GENOMIC DNA]</scope>
</reference>
<feature type="non-terminal residue" evidence="1">
    <location>
        <position position="1"/>
    </location>
</feature>
<sequence>LLSATSILAFLSIAHRSYLPAFIVSRHLPLFPTIADFASLPSLLPPSFSHITRCSLCPLATLVTSAATLDTFPHRAILLLHSLAATVFLLFNCSLNCPKHRRRYLLYLSFRLPVSLPPTTVVTIPTTSLIFFFPLPQSCLCSNSLCRSRLCRGYTLCCSHTLLCSSHALLTFFPSPLPPLLSLPLPCCRFFLDDFISPTPSSVVASPACCHYPLLSLVLHGNLPATISTSHNRCPPSLLC</sequence>
<name>A0A426Y2T4_ENSVE</name>
<evidence type="ECO:0000313" key="1">
    <source>
        <dbReference type="EMBL" id="RRT46073.1"/>
    </source>
</evidence>
<dbReference type="Proteomes" id="UP000287651">
    <property type="component" value="Unassembled WGS sequence"/>
</dbReference>
<proteinExistence type="predicted"/>
<organism evidence="1 2">
    <name type="scientific">Ensete ventricosum</name>
    <name type="common">Abyssinian banana</name>
    <name type="synonym">Musa ensete</name>
    <dbReference type="NCBI Taxonomy" id="4639"/>
    <lineage>
        <taxon>Eukaryota</taxon>
        <taxon>Viridiplantae</taxon>
        <taxon>Streptophyta</taxon>
        <taxon>Embryophyta</taxon>
        <taxon>Tracheophyta</taxon>
        <taxon>Spermatophyta</taxon>
        <taxon>Magnoliopsida</taxon>
        <taxon>Liliopsida</taxon>
        <taxon>Zingiberales</taxon>
        <taxon>Musaceae</taxon>
        <taxon>Ensete</taxon>
    </lineage>
</organism>
<accession>A0A426Y2T4</accession>
<protein>
    <submittedName>
        <fullName evidence="1">Uncharacterized protein</fullName>
    </submittedName>
</protein>
<comment type="caution">
    <text evidence="1">The sequence shown here is derived from an EMBL/GenBank/DDBJ whole genome shotgun (WGS) entry which is preliminary data.</text>
</comment>
<dbReference type="AlphaFoldDB" id="A0A426Y2T4"/>
<evidence type="ECO:0000313" key="2">
    <source>
        <dbReference type="Proteomes" id="UP000287651"/>
    </source>
</evidence>